<dbReference type="SUPFAM" id="SSF52047">
    <property type="entry name" value="RNI-like"/>
    <property type="match status" value="1"/>
</dbReference>
<organism evidence="3 4">
    <name type="scientific">Ambrosia artemisiifolia</name>
    <name type="common">Common ragweed</name>
    <dbReference type="NCBI Taxonomy" id="4212"/>
    <lineage>
        <taxon>Eukaryota</taxon>
        <taxon>Viridiplantae</taxon>
        <taxon>Streptophyta</taxon>
        <taxon>Embryophyta</taxon>
        <taxon>Tracheophyta</taxon>
        <taxon>Spermatophyta</taxon>
        <taxon>Magnoliopsida</taxon>
        <taxon>eudicotyledons</taxon>
        <taxon>Gunneridae</taxon>
        <taxon>Pentapetalae</taxon>
        <taxon>asterids</taxon>
        <taxon>campanulids</taxon>
        <taxon>Asterales</taxon>
        <taxon>Asteraceae</taxon>
        <taxon>Asteroideae</taxon>
        <taxon>Heliantheae alliance</taxon>
        <taxon>Heliantheae</taxon>
        <taxon>Ambrosia</taxon>
    </lineage>
</organism>
<dbReference type="Pfam" id="PF23247">
    <property type="entry name" value="LRR_RPS2"/>
    <property type="match status" value="1"/>
</dbReference>
<proteinExistence type="predicted"/>
<keyword evidence="1" id="KW-0611">Plant defense</keyword>
<name>A0AAD5GV52_AMBAR</name>
<accession>A0AAD5GV52</accession>
<dbReference type="InterPro" id="IPR032675">
    <property type="entry name" value="LRR_dom_sf"/>
</dbReference>
<evidence type="ECO:0000313" key="3">
    <source>
        <dbReference type="EMBL" id="KAI7752908.1"/>
    </source>
</evidence>
<dbReference type="InterPro" id="IPR057135">
    <property type="entry name" value="At4g27190-like_LRR"/>
</dbReference>
<gene>
    <name evidence="3" type="ORF">M8C21_000067</name>
</gene>
<evidence type="ECO:0000256" key="1">
    <source>
        <dbReference type="ARBA" id="ARBA00022821"/>
    </source>
</evidence>
<keyword evidence="4" id="KW-1185">Reference proteome</keyword>
<dbReference type="EMBL" id="JAMZMK010005584">
    <property type="protein sequence ID" value="KAI7752908.1"/>
    <property type="molecule type" value="Genomic_DNA"/>
</dbReference>
<dbReference type="AlphaFoldDB" id="A0AAD5GV52"/>
<dbReference type="Proteomes" id="UP001206925">
    <property type="component" value="Unassembled WGS sequence"/>
</dbReference>
<comment type="caution">
    <text evidence="3">The sequence shown here is derived from an EMBL/GenBank/DDBJ whole genome shotgun (WGS) entry which is preliminary data.</text>
</comment>
<feature type="domain" description="Disease resistance protein At4g27190-like leucine-rich repeats" evidence="2">
    <location>
        <begin position="108"/>
        <end position="214"/>
    </location>
</feature>
<evidence type="ECO:0000259" key="2">
    <source>
        <dbReference type="Pfam" id="PF23247"/>
    </source>
</evidence>
<dbReference type="Gene3D" id="3.80.10.10">
    <property type="entry name" value="Ribonuclease Inhibitor"/>
    <property type="match status" value="1"/>
</dbReference>
<evidence type="ECO:0000313" key="4">
    <source>
        <dbReference type="Proteomes" id="UP001206925"/>
    </source>
</evidence>
<sequence>MQYLFTVDVANGLKKLEQLTISECPILKTLIGGENNGVEVVTLKKLNFMSLGDLPEMVSLCDNVVELPELVSLKLVGLPNFTSIYPDSHSNTDSMQPLFITEGVVPKLEKLDIRMMGNLKQIWPCQISVSEKNEVSMLRHISVKKCDSLINLLPINPLPLLNHLEEVVLKKCGSIEVLFNINFECVSEMGTHSSSRLRKIEVKNLRKLKELWRMKGVNESHT</sequence>
<reference evidence="3" key="1">
    <citation type="submission" date="2022-06" db="EMBL/GenBank/DDBJ databases">
        <title>Uncovering the hologenomic basis of an extraordinary plant invasion.</title>
        <authorList>
            <person name="Bieker V.C."/>
            <person name="Martin M.D."/>
            <person name="Gilbert T."/>
            <person name="Hodgins K."/>
            <person name="Battlay P."/>
            <person name="Petersen B."/>
            <person name="Wilson J."/>
        </authorList>
    </citation>
    <scope>NUCLEOTIDE SEQUENCE</scope>
    <source>
        <strain evidence="3">AA19_3_7</strain>
        <tissue evidence="3">Leaf</tissue>
    </source>
</reference>
<dbReference type="PANTHER" id="PTHR33463">
    <property type="entry name" value="NB-ARC DOMAIN-CONTAINING PROTEIN-RELATED"/>
    <property type="match status" value="1"/>
</dbReference>
<feature type="non-terminal residue" evidence="3">
    <location>
        <position position="222"/>
    </location>
</feature>
<dbReference type="PANTHER" id="PTHR33463:SF96">
    <property type="entry name" value="LEUCINE-RICH REPEAT DOMAIN, L DOMAIN-LIKE PROTEIN-RELATED"/>
    <property type="match status" value="1"/>
</dbReference>
<protein>
    <recommendedName>
        <fullName evidence="2">Disease resistance protein At4g27190-like leucine-rich repeats domain-containing protein</fullName>
    </recommendedName>
</protein>
<dbReference type="InterPro" id="IPR050905">
    <property type="entry name" value="Plant_NBS-LRR"/>
</dbReference>